<organism evidence="7 8">
    <name type="scientific">Chlorella vulgaris</name>
    <name type="common">Green alga</name>
    <dbReference type="NCBI Taxonomy" id="3077"/>
    <lineage>
        <taxon>Eukaryota</taxon>
        <taxon>Viridiplantae</taxon>
        <taxon>Chlorophyta</taxon>
        <taxon>core chlorophytes</taxon>
        <taxon>Trebouxiophyceae</taxon>
        <taxon>Chlorellales</taxon>
        <taxon>Chlorellaceae</taxon>
        <taxon>Chlorella clade</taxon>
        <taxon>Chlorella</taxon>
    </lineage>
</organism>
<dbReference type="GO" id="GO:0005739">
    <property type="term" value="C:mitochondrion"/>
    <property type="evidence" value="ECO:0007669"/>
    <property type="project" value="TreeGrafter"/>
</dbReference>
<sequence>MQQQRAWTTSCRAVDGEQQSQQLVLSLSPQEQGTSDGPSQGSPDSADASGSAGEAGSLDDSCSSDSESGTVKIDLQLPRRSMLVQFTCDKCTGRSERLVNPLAWNKGMVIAQCQHCDAWHMLSDAAGLVEEIRYADLEDE</sequence>
<evidence type="ECO:0000256" key="4">
    <source>
        <dbReference type="PROSITE-ProRule" id="PRU00834"/>
    </source>
</evidence>
<dbReference type="OrthoDB" id="512667at2759"/>
<accession>A0A9D4YWV1</accession>
<dbReference type="GO" id="GO:0050821">
    <property type="term" value="P:protein stabilization"/>
    <property type="evidence" value="ECO:0007669"/>
    <property type="project" value="TreeGrafter"/>
</dbReference>
<evidence type="ECO:0000259" key="6">
    <source>
        <dbReference type="PROSITE" id="PS51501"/>
    </source>
</evidence>
<dbReference type="InterPro" id="IPR007853">
    <property type="entry name" value="Znf_DNL-typ"/>
</dbReference>
<evidence type="ECO:0000313" key="8">
    <source>
        <dbReference type="Proteomes" id="UP001055712"/>
    </source>
</evidence>
<dbReference type="GO" id="GO:0008270">
    <property type="term" value="F:zinc ion binding"/>
    <property type="evidence" value="ECO:0007669"/>
    <property type="project" value="UniProtKB-KW"/>
</dbReference>
<dbReference type="EMBL" id="SIDB01000007">
    <property type="protein sequence ID" value="KAI3430811.1"/>
    <property type="molecule type" value="Genomic_DNA"/>
</dbReference>
<reference evidence="7" key="1">
    <citation type="journal article" date="2019" name="Plant J.">
        <title>Chlorella vulgaris genome assembly and annotation reveals the molecular basis for metabolic acclimation to high light conditions.</title>
        <authorList>
            <person name="Cecchin M."/>
            <person name="Marcolungo L."/>
            <person name="Rossato M."/>
            <person name="Girolomoni L."/>
            <person name="Cosentino E."/>
            <person name="Cuine S."/>
            <person name="Li-Beisson Y."/>
            <person name="Delledonne M."/>
            <person name="Ballottari M."/>
        </authorList>
    </citation>
    <scope>NUCLEOTIDE SEQUENCE</scope>
    <source>
        <strain evidence="7">211/11P</strain>
    </source>
</reference>
<keyword evidence="3" id="KW-0862">Zinc</keyword>
<dbReference type="PANTHER" id="PTHR20922:SF13">
    <property type="entry name" value="DNL-TYPE ZINC FINGER PROTEIN"/>
    <property type="match status" value="1"/>
</dbReference>
<feature type="domain" description="DNL-type" evidence="6">
    <location>
        <begin position="77"/>
        <end position="140"/>
    </location>
</feature>
<name>A0A9D4YWV1_CHLVU</name>
<dbReference type="GO" id="GO:0030150">
    <property type="term" value="P:protein import into mitochondrial matrix"/>
    <property type="evidence" value="ECO:0007669"/>
    <property type="project" value="TreeGrafter"/>
</dbReference>
<dbReference type="Pfam" id="PF05180">
    <property type="entry name" value="zf-DNL"/>
    <property type="match status" value="1"/>
</dbReference>
<keyword evidence="8" id="KW-1185">Reference proteome</keyword>
<keyword evidence="1" id="KW-0479">Metal-binding</keyword>
<feature type="compositionally biased region" description="Low complexity" evidence="5">
    <location>
        <begin position="18"/>
        <end position="32"/>
    </location>
</feature>
<dbReference type="PANTHER" id="PTHR20922">
    <property type="entry name" value="DNL-TYPE ZINC FINGER PROTEIN"/>
    <property type="match status" value="1"/>
</dbReference>
<evidence type="ECO:0000256" key="2">
    <source>
        <dbReference type="ARBA" id="ARBA00022771"/>
    </source>
</evidence>
<feature type="compositionally biased region" description="Low complexity" evidence="5">
    <location>
        <begin position="39"/>
        <end position="68"/>
    </location>
</feature>
<evidence type="ECO:0000256" key="3">
    <source>
        <dbReference type="ARBA" id="ARBA00022833"/>
    </source>
</evidence>
<dbReference type="PROSITE" id="PS51501">
    <property type="entry name" value="ZF_DNL"/>
    <property type="match status" value="1"/>
</dbReference>
<reference evidence="7" key="2">
    <citation type="submission" date="2020-11" db="EMBL/GenBank/DDBJ databases">
        <authorList>
            <person name="Cecchin M."/>
            <person name="Marcolungo L."/>
            <person name="Rossato M."/>
            <person name="Girolomoni L."/>
            <person name="Cosentino E."/>
            <person name="Cuine S."/>
            <person name="Li-Beisson Y."/>
            <person name="Delledonne M."/>
            <person name="Ballottari M."/>
        </authorList>
    </citation>
    <scope>NUCLEOTIDE SEQUENCE</scope>
    <source>
        <strain evidence="7">211/11P</strain>
        <tissue evidence="7">Whole cell</tissue>
    </source>
</reference>
<gene>
    <name evidence="7" type="ORF">D9Q98_009222</name>
</gene>
<feature type="compositionally biased region" description="Polar residues" evidence="5">
    <location>
        <begin position="1"/>
        <end position="11"/>
    </location>
</feature>
<dbReference type="InterPro" id="IPR024158">
    <property type="entry name" value="Mt_import_TIM15"/>
</dbReference>
<evidence type="ECO:0000256" key="1">
    <source>
        <dbReference type="ARBA" id="ARBA00022723"/>
    </source>
</evidence>
<dbReference type="GO" id="GO:0051087">
    <property type="term" value="F:protein-folding chaperone binding"/>
    <property type="evidence" value="ECO:0007669"/>
    <property type="project" value="TreeGrafter"/>
</dbReference>
<feature type="region of interest" description="Disordered" evidence="5">
    <location>
        <begin position="1"/>
        <end position="74"/>
    </location>
</feature>
<comment type="caution">
    <text evidence="7">The sequence shown here is derived from an EMBL/GenBank/DDBJ whole genome shotgun (WGS) entry which is preliminary data.</text>
</comment>
<evidence type="ECO:0000256" key="5">
    <source>
        <dbReference type="SAM" id="MobiDB-lite"/>
    </source>
</evidence>
<proteinExistence type="predicted"/>
<evidence type="ECO:0000313" key="7">
    <source>
        <dbReference type="EMBL" id="KAI3430811.1"/>
    </source>
</evidence>
<keyword evidence="2 4" id="KW-0863">Zinc-finger</keyword>
<protein>
    <recommendedName>
        <fullName evidence="6">DNL-type domain-containing protein</fullName>
    </recommendedName>
</protein>
<dbReference type="GO" id="GO:0006457">
    <property type="term" value="P:protein folding"/>
    <property type="evidence" value="ECO:0007669"/>
    <property type="project" value="TreeGrafter"/>
</dbReference>
<dbReference type="Proteomes" id="UP001055712">
    <property type="component" value="Unassembled WGS sequence"/>
</dbReference>
<dbReference type="AlphaFoldDB" id="A0A9D4YWV1"/>